<evidence type="ECO:0000313" key="2">
    <source>
        <dbReference type="Proteomes" id="UP000198280"/>
    </source>
</evidence>
<proteinExistence type="predicted"/>
<sequence length="74" mass="8255">MSPVLSAGQAEGAPHFEAVTAGIRIARPDGGRPRTRPHRIRADKAYYSRAIRAHLRRRRIACTIPQPASRAWAR</sequence>
<dbReference type="AlphaFoldDB" id="A0A239JHU3"/>
<evidence type="ECO:0000313" key="1">
    <source>
        <dbReference type="EMBL" id="SNT05387.1"/>
    </source>
</evidence>
<protein>
    <recommendedName>
        <fullName evidence="3">Transposase</fullName>
    </recommendedName>
</protein>
<gene>
    <name evidence="1" type="ORF">SAMN05216252_11343</name>
</gene>
<dbReference type="EMBL" id="FZOF01000013">
    <property type="protein sequence ID" value="SNT05387.1"/>
    <property type="molecule type" value="Genomic_DNA"/>
</dbReference>
<reference evidence="1 2" key="1">
    <citation type="submission" date="2017-06" db="EMBL/GenBank/DDBJ databases">
        <authorList>
            <person name="Kim H.J."/>
            <person name="Triplett B.A."/>
        </authorList>
    </citation>
    <scope>NUCLEOTIDE SEQUENCE [LARGE SCALE GENOMIC DNA]</scope>
    <source>
        <strain evidence="1 2">CGMCC 4.1858</strain>
    </source>
</reference>
<dbReference type="Proteomes" id="UP000198280">
    <property type="component" value="Unassembled WGS sequence"/>
</dbReference>
<organism evidence="1 2">
    <name type="scientific">Actinacidiphila glaucinigra</name>
    <dbReference type="NCBI Taxonomy" id="235986"/>
    <lineage>
        <taxon>Bacteria</taxon>
        <taxon>Bacillati</taxon>
        <taxon>Actinomycetota</taxon>
        <taxon>Actinomycetes</taxon>
        <taxon>Kitasatosporales</taxon>
        <taxon>Streptomycetaceae</taxon>
        <taxon>Actinacidiphila</taxon>
    </lineage>
</organism>
<keyword evidence="2" id="KW-1185">Reference proteome</keyword>
<accession>A0A239JHU3</accession>
<evidence type="ECO:0008006" key="3">
    <source>
        <dbReference type="Google" id="ProtNLM"/>
    </source>
</evidence>
<name>A0A239JHU3_9ACTN</name>